<evidence type="ECO:0000313" key="1">
    <source>
        <dbReference type="EMBL" id="SNV75332.1"/>
    </source>
</evidence>
<reference evidence="1 2" key="1">
    <citation type="submission" date="2017-06" db="EMBL/GenBank/DDBJ databases">
        <authorList>
            <consortium name="Pathogen Informatics"/>
        </authorList>
    </citation>
    <scope>NUCLEOTIDE SEQUENCE [LARGE SCALE GENOMIC DNA]</scope>
    <source>
        <strain evidence="1 2">NCTC13839</strain>
    </source>
</reference>
<sequence>MRNITYYLKIARLFSGGIYIKDILNIRGETTSNTDKHFH</sequence>
<dbReference type="Proteomes" id="UP000242084">
    <property type="component" value="Chromosome 1"/>
</dbReference>
<keyword evidence="2" id="KW-1185">Reference proteome</keyword>
<name>A0A239ZVQ7_9STAP</name>
<proteinExistence type="predicted"/>
<protein>
    <submittedName>
        <fullName evidence="1">Uncharacterized protein</fullName>
    </submittedName>
</protein>
<evidence type="ECO:0000313" key="2">
    <source>
        <dbReference type="Proteomes" id="UP000242084"/>
    </source>
</evidence>
<accession>A0A239ZVQ7</accession>
<dbReference type="EMBL" id="LT906462">
    <property type="protein sequence ID" value="SNV75332.1"/>
    <property type="molecule type" value="Genomic_DNA"/>
</dbReference>
<gene>
    <name evidence="1" type="ORF">SAMEA4384403_02003</name>
</gene>
<dbReference type="AlphaFoldDB" id="A0A239ZVQ7"/>
<organism evidence="1 2">
    <name type="scientific">Mammaliicoccus stepanovicii</name>
    <dbReference type="NCBI Taxonomy" id="643214"/>
    <lineage>
        <taxon>Bacteria</taxon>
        <taxon>Bacillati</taxon>
        <taxon>Bacillota</taxon>
        <taxon>Bacilli</taxon>
        <taxon>Bacillales</taxon>
        <taxon>Staphylococcaceae</taxon>
        <taxon>Mammaliicoccus</taxon>
    </lineage>
</organism>
<dbReference type="KEGG" id="sste:SAMEA4384403_2003"/>